<accession>A0A0D2FD83</accession>
<keyword evidence="3" id="KW-1185">Reference proteome</keyword>
<feature type="region of interest" description="Disordered" evidence="1">
    <location>
        <begin position="88"/>
        <end position="109"/>
    </location>
</feature>
<dbReference type="VEuPathDB" id="FungiDB:Z518_10944"/>
<organism evidence="2 3">
    <name type="scientific">Rhinocladiella mackenziei CBS 650.93</name>
    <dbReference type="NCBI Taxonomy" id="1442369"/>
    <lineage>
        <taxon>Eukaryota</taxon>
        <taxon>Fungi</taxon>
        <taxon>Dikarya</taxon>
        <taxon>Ascomycota</taxon>
        <taxon>Pezizomycotina</taxon>
        <taxon>Eurotiomycetes</taxon>
        <taxon>Chaetothyriomycetidae</taxon>
        <taxon>Chaetothyriales</taxon>
        <taxon>Herpotrichiellaceae</taxon>
        <taxon>Rhinocladiella</taxon>
    </lineage>
</organism>
<evidence type="ECO:0000313" key="3">
    <source>
        <dbReference type="Proteomes" id="UP000053617"/>
    </source>
</evidence>
<feature type="region of interest" description="Disordered" evidence="1">
    <location>
        <begin position="123"/>
        <end position="152"/>
    </location>
</feature>
<dbReference type="GeneID" id="25299015"/>
<feature type="compositionally biased region" description="Basic residues" evidence="1">
    <location>
        <begin position="143"/>
        <end position="152"/>
    </location>
</feature>
<sequence>MDAFHSHLSILQSQLQSQFTQIYASLPEPLQLYFTRQNLQILLRVIIIISSYILFRPHLESLFRKVTGTPDPRQAEIEARLQLLRQQREDATNASIGTNTGTSAKPRTMEVVGKAGRVVKLVVPGEKEEQENQSRSRSQSQSVKKKGGKKKK</sequence>
<dbReference type="AlphaFoldDB" id="A0A0D2FD83"/>
<evidence type="ECO:0000313" key="2">
    <source>
        <dbReference type="EMBL" id="KIX00017.1"/>
    </source>
</evidence>
<dbReference type="HOGENOM" id="CLU_144977_0_0_1"/>
<reference evidence="2 3" key="1">
    <citation type="submission" date="2015-01" db="EMBL/GenBank/DDBJ databases">
        <title>The Genome Sequence of Rhinocladiella mackenzie CBS 650.93.</title>
        <authorList>
            <consortium name="The Broad Institute Genomics Platform"/>
            <person name="Cuomo C."/>
            <person name="de Hoog S."/>
            <person name="Gorbushina A."/>
            <person name="Stielow B."/>
            <person name="Teixiera M."/>
            <person name="Abouelleil A."/>
            <person name="Chapman S.B."/>
            <person name="Priest M."/>
            <person name="Young S.K."/>
            <person name="Wortman J."/>
            <person name="Nusbaum C."/>
            <person name="Birren B."/>
        </authorList>
    </citation>
    <scope>NUCLEOTIDE SEQUENCE [LARGE SCALE GENOMIC DNA]</scope>
    <source>
        <strain evidence="2 3">CBS 650.93</strain>
    </source>
</reference>
<feature type="compositionally biased region" description="Basic and acidic residues" evidence="1">
    <location>
        <begin position="125"/>
        <end position="134"/>
    </location>
</feature>
<name>A0A0D2FD83_9EURO</name>
<feature type="compositionally biased region" description="Polar residues" evidence="1">
    <location>
        <begin position="92"/>
        <end position="105"/>
    </location>
</feature>
<evidence type="ECO:0000256" key="1">
    <source>
        <dbReference type="SAM" id="MobiDB-lite"/>
    </source>
</evidence>
<dbReference type="Pfam" id="PF07543">
    <property type="entry name" value="PGA2"/>
    <property type="match status" value="1"/>
</dbReference>
<dbReference type="InterPro" id="IPR011431">
    <property type="entry name" value="Trafficking_Pga2"/>
</dbReference>
<dbReference type="Proteomes" id="UP000053617">
    <property type="component" value="Unassembled WGS sequence"/>
</dbReference>
<protein>
    <submittedName>
        <fullName evidence="2">Uncharacterized protein</fullName>
    </submittedName>
</protein>
<dbReference type="EMBL" id="KN847484">
    <property type="protein sequence ID" value="KIX00017.1"/>
    <property type="molecule type" value="Genomic_DNA"/>
</dbReference>
<dbReference type="RefSeq" id="XP_013266907.1">
    <property type="nucleotide sequence ID" value="XM_013411453.1"/>
</dbReference>
<dbReference type="OrthoDB" id="4116811at2759"/>
<gene>
    <name evidence="2" type="ORF">Z518_10944</name>
</gene>
<proteinExistence type="predicted"/>